<dbReference type="InterPro" id="IPR023398">
    <property type="entry name" value="TIF_eIF4e-like"/>
</dbReference>
<dbReference type="PANTHER" id="PTHR11960:SF8">
    <property type="entry name" value="EUKARYOTIC TRANSLATION INITIATION FACTOR 4E1-RELATED"/>
    <property type="match status" value="1"/>
</dbReference>
<evidence type="ECO:0000313" key="4">
    <source>
        <dbReference type="EMBL" id="QHT93517.1"/>
    </source>
</evidence>
<proteinExistence type="predicted"/>
<name>A0A6C0INQ5_9ZZZZ</name>
<evidence type="ECO:0000256" key="2">
    <source>
        <dbReference type="ARBA" id="ARBA00022884"/>
    </source>
</evidence>
<sequence length="185" mass="21333">MDTEIAHFSELPAMKENAKDNETTHNKLARQWTVWAHLPHDTDWSIKSYKEVYELNTVEDTIAIIESLPEVLVINCMLFIMRKGIIPVWEDVNNRKGGCFSYKIANKQVYSIWKDLTYMLVGESLSENKDFVKTITGITISPKKSFCIMKIWTSTCEFQDPNIITSMINGLTSVGCIFKKHNPEY</sequence>
<dbReference type="InterPro" id="IPR001040">
    <property type="entry name" value="TIF_eIF_4E"/>
</dbReference>
<dbReference type="AlphaFoldDB" id="A0A6C0INQ5"/>
<dbReference type="GO" id="GO:0016281">
    <property type="term" value="C:eukaryotic translation initiation factor 4F complex"/>
    <property type="evidence" value="ECO:0007669"/>
    <property type="project" value="TreeGrafter"/>
</dbReference>
<organism evidence="4">
    <name type="scientific">viral metagenome</name>
    <dbReference type="NCBI Taxonomy" id="1070528"/>
    <lineage>
        <taxon>unclassified sequences</taxon>
        <taxon>metagenomes</taxon>
        <taxon>organismal metagenomes</taxon>
    </lineage>
</organism>
<keyword evidence="3" id="KW-0648">Protein biosynthesis</keyword>
<evidence type="ECO:0000256" key="3">
    <source>
        <dbReference type="ARBA" id="ARBA00022917"/>
    </source>
</evidence>
<dbReference type="GO" id="GO:0000340">
    <property type="term" value="F:RNA 7-methylguanosine cap binding"/>
    <property type="evidence" value="ECO:0007669"/>
    <property type="project" value="TreeGrafter"/>
</dbReference>
<dbReference type="EMBL" id="MN740208">
    <property type="protein sequence ID" value="QHT93517.1"/>
    <property type="molecule type" value="Genomic_DNA"/>
</dbReference>
<dbReference type="PANTHER" id="PTHR11960">
    <property type="entry name" value="EUKARYOTIC TRANSLATION INITIATION FACTOR 4E RELATED"/>
    <property type="match status" value="1"/>
</dbReference>
<keyword evidence="1" id="KW-0396">Initiation factor</keyword>
<dbReference type="SUPFAM" id="SSF55418">
    <property type="entry name" value="eIF4e-like"/>
    <property type="match status" value="1"/>
</dbReference>
<dbReference type="GO" id="GO:0003743">
    <property type="term" value="F:translation initiation factor activity"/>
    <property type="evidence" value="ECO:0007669"/>
    <property type="project" value="UniProtKB-KW"/>
</dbReference>
<dbReference type="Pfam" id="PF01652">
    <property type="entry name" value="IF4E"/>
    <property type="match status" value="1"/>
</dbReference>
<accession>A0A6C0INQ5</accession>
<dbReference type="Gene3D" id="3.30.760.10">
    <property type="entry name" value="RNA Cap, Translation Initiation Factor Eif4e"/>
    <property type="match status" value="1"/>
</dbReference>
<protein>
    <submittedName>
        <fullName evidence="4">Uncharacterized protein</fullName>
    </submittedName>
</protein>
<keyword evidence="2" id="KW-0694">RNA-binding</keyword>
<reference evidence="4" key="1">
    <citation type="journal article" date="2020" name="Nature">
        <title>Giant virus diversity and host interactions through global metagenomics.</title>
        <authorList>
            <person name="Schulz F."/>
            <person name="Roux S."/>
            <person name="Paez-Espino D."/>
            <person name="Jungbluth S."/>
            <person name="Walsh D.A."/>
            <person name="Denef V.J."/>
            <person name="McMahon K.D."/>
            <person name="Konstantinidis K.T."/>
            <person name="Eloe-Fadrosh E.A."/>
            <person name="Kyrpides N.C."/>
            <person name="Woyke T."/>
        </authorList>
    </citation>
    <scope>NUCLEOTIDE SEQUENCE</scope>
    <source>
        <strain evidence="4">GVMAG-M-3300024252-29</strain>
    </source>
</reference>
<evidence type="ECO:0000256" key="1">
    <source>
        <dbReference type="ARBA" id="ARBA00022540"/>
    </source>
</evidence>